<feature type="region of interest" description="Disordered" evidence="1">
    <location>
        <begin position="1"/>
        <end position="145"/>
    </location>
</feature>
<dbReference type="AlphaFoldDB" id="A0A2G5UUQ1"/>
<gene>
    <name evidence="2" type="primary">Cnig_chr_II.g4101</name>
    <name evidence="2" type="ORF">B9Z55_004101</name>
</gene>
<evidence type="ECO:0000313" key="2">
    <source>
        <dbReference type="EMBL" id="PIC43315.1"/>
    </source>
</evidence>
<organism evidence="2 3">
    <name type="scientific">Caenorhabditis nigoni</name>
    <dbReference type="NCBI Taxonomy" id="1611254"/>
    <lineage>
        <taxon>Eukaryota</taxon>
        <taxon>Metazoa</taxon>
        <taxon>Ecdysozoa</taxon>
        <taxon>Nematoda</taxon>
        <taxon>Chromadorea</taxon>
        <taxon>Rhabditida</taxon>
        <taxon>Rhabditina</taxon>
        <taxon>Rhabditomorpha</taxon>
        <taxon>Rhabditoidea</taxon>
        <taxon>Rhabditidae</taxon>
        <taxon>Peloderinae</taxon>
        <taxon>Caenorhabditis</taxon>
    </lineage>
</organism>
<feature type="compositionally biased region" description="Basic residues" evidence="1">
    <location>
        <begin position="52"/>
        <end position="69"/>
    </location>
</feature>
<protein>
    <submittedName>
        <fullName evidence="2">Uncharacterized protein</fullName>
    </submittedName>
</protein>
<reference evidence="3" key="1">
    <citation type="submission" date="2017-10" db="EMBL/GenBank/DDBJ databases">
        <title>Rapid genome shrinkage in a self-fertile nematode reveals novel sperm competition proteins.</title>
        <authorList>
            <person name="Yin D."/>
            <person name="Schwarz E.M."/>
            <person name="Thomas C.G."/>
            <person name="Felde R.L."/>
            <person name="Korf I.F."/>
            <person name="Cutter A.D."/>
            <person name="Schartner C.M."/>
            <person name="Ralston E.J."/>
            <person name="Meyer B.J."/>
            <person name="Haag E.S."/>
        </authorList>
    </citation>
    <scope>NUCLEOTIDE SEQUENCE [LARGE SCALE GENOMIC DNA]</scope>
    <source>
        <strain evidence="3">JU1422</strain>
    </source>
</reference>
<sequence>MSSGSEKSSESIAVEVNASKMSVIRPPTPPPMAPVPEQQQQLGASEVPGPVRRTKKQRHAERKARRRARKQAERKLRSSTIPVTAPGNPTTLPAVQPSVKVSNGSTMPQPAQPKVLPATETTLAASPTPPSGGVGPIRPSQRQLRDLRKARNIARKQEEQGLPSSVIPFMVPLTTTAASPTPPPSNITGEVSSNDASIRSWFLYQDQNTGPVSREFMLCAVDGIDALAAQAQMLKFSPLTVRHTRLFFRKSWLVFYFDIQNEEERKIVEGQLFEEEKWAEVFHKDKISQGNFFFARAMTLKTIMRTIMIATRNFDYGVRNSRRSETVESDKEVEFAVKYKEAMDIKKLLNPQGLMLLQLLVESVGLW</sequence>
<accession>A0A2G5UUQ1</accession>
<evidence type="ECO:0000256" key="1">
    <source>
        <dbReference type="SAM" id="MobiDB-lite"/>
    </source>
</evidence>
<name>A0A2G5UUQ1_9PELO</name>
<dbReference type="EMBL" id="PDUG01000002">
    <property type="protein sequence ID" value="PIC43315.1"/>
    <property type="molecule type" value="Genomic_DNA"/>
</dbReference>
<comment type="caution">
    <text evidence="2">The sequence shown here is derived from an EMBL/GenBank/DDBJ whole genome shotgun (WGS) entry which is preliminary data.</text>
</comment>
<evidence type="ECO:0000313" key="3">
    <source>
        <dbReference type="Proteomes" id="UP000230233"/>
    </source>
</evidence>
<feature type="compositionally biased region" description="Polar residues" evidence="1">
    <location>
        <begin position="78"/>
        <end position="109"/>
    </location>
</feature>
<dbReference type="Proteomes" id="UP000230233">
    <property type="component" value="Chromosome II"/>
</dbReference>
<keyword evidence="3" id="KW-1185">Reference proteome</keyword>
<proteinExistence type="predicted"/>